<keyword evidence="7 9" id="KW-1133">Transmembrane helix</keyword>
<dbReference type="Pfam" id="PF03222">
    <property type="entry name" value="Trp_Tyr_perm"/>
    <property type="match status" value="1"/>
</dbReference>
<feature type="transmembrane region" description="Helical" evidence="9">
    <location>
        <begin position="182"/>
        <end position="208"/>
    </location>
</feature>
<keyword evidence="6" id="KW-0029">Amino-acid transport</keyword>
<dbReference type="PANTHER" id="PTHR46997:SF2">
    <property type="entry name" value="TYROSINE-SPECIFIC TRANSPORT SYSTEM"/>
    <property type="match status" value="1"/>
</dbReference>
<dbReference type="GO" id="GO:0015173">
    <property type="term" value="F:aromatic amino acid transmembrane transporter activity"/>
    <property type="evidence" value="ECO:0007669"/>
    <property type="project" value="InterPro"/>
</dbReference>
<feature type="transmembrane region" description="Helical" evidence="9">
    <location>
        <begin position="339"/>
        <end position="364"/>
    </location>
</feature>
<dbReference type="GO" id="GO:0003333">
    <property type="term" value="P:amino acid transmembrane transport"/>
    <property type="evidence" value="ECO:0007669"/>
    <property type="project" value="InterPro"/>
</dbReference>
<evidence type="ECO:0000256" key="9">
    <source>
        <dbReference type="SAM" id="Phobius"/>
    </source>
</evidence>
<dbReference type="AlphaFoldDB" id="A0A090DWE3"/>
<keyword evidence="11" id="KW-1185">Reference proteome</keyword>
<evidence type="ECO:0000256" key="3">
    <source>
        <dbReference type="ARBA" id="ARBA00022475"/>
    </source>
</evidence>
<sequence>MYKQFGAILLVAGTCIGSGMIALPLVLAKLGLIPSILLMVMIWFIMYYTSLVHLELNLQAGHGLSLGALGRYFSGRTAELIGTISLKLLSYSLLAVFIYGGSSILKELIASKMVVEYSFNNIATCYTLLSITLLLLPIKLIDYLNRFLFVSLLTVVAILLAGIVITINWSELPLFSEQHSDLSVWMAIIPVAFTSFGFQVIFHTLTNYCHKNVKMLKQAFLWGSLIPAIVYIVWTCSILSVVYQDNPQFYDQMAGGKAEVGELIQVLSGIAKWQSVQLLVWWISMLAIATSVLGVGLGLCDSIKGMLSKKVPNTAIRNILASIITILPAYLVVMYVPNAFITVLGFAGMILAVIAILLPVYLFWQIKGGQLYYSELNRKYLLHFSVVVAMTVIICEIFNML</sequence>
<organism evidence="10 11">
    <name type="scientific">Candidatus Criblamydia sequanensis CRIB-18</name>
    <dbReference type="NCBI Taxonomy" id="1437425"/>
    <lineage>
        <taxon>Bacteria</taxon>
        <taxon>Pseudomonadati</taxon>
        <taxon>Chlamydiota</taxon>
        <taxon>Chlamydiia</taxon>
        <taxon>Parachlamydiales</taxon>
        <taxon>Candidatus Criblamydiaceae</taxon>
        <taxon>Candidatus Criblamydia</taxon>
    </lineage>
</organism>
<reference evidence="10" key="2">
    <citation type="submission" date="2014-09" db="EMBL/GenBank/DDBJ databases">
        <title>Criblamydia sequanensis harbors a mega-plasmid encoding arsenite resistance.</title>
        <authorList>
            <person name="Bertelli C."/>
            <person name="Goesmann A."/>
            <person name="Greub G."/>
        </authorList>
    </citation>
    <scope>NUCLEOTIDE SEQUENCE [LARGE SCALE GENOMIC DNA]</scope>
    <source>
        <strain evidence="10">CRIB-18</strain>
    </source>
</reference>
<evidence type="ECO:0000256" key="2">
    <source>
        <dbReference type="ARBA" id="ARBA00022448"/>
    </source>
</evidence>
<dbReference type="Proteomes" id="UP000031552">
    <property type="component" value="Unassembled WGS sequence"/>
</dbReference>
<evidence type="ECO:0000256" key="6">
    <source>
        <dbReference type="ARBA" id="ARBA00022970"/>
    </source>
</evidence>
<feature type="transmembrane region" description="Helical" evidence="9">
    <location>
        <begin position="315"/>
        <end position="333"/>
    </location>
</feature>
<dbReference type="GO" id="GO:0005886">
    <property type="term" value="C:plasma membrane"/>
    <property type="evidence" value="ECO:0007669"/>
    <property type="project" value="UniProtKB-SubCell"/>
</dbReference>
<evidence type="ECO:0000256" key="8">
    <source>
        <dbReference type="ARBA" id="ARBA00023136"/>
    </source>
</evidence>
<keyword evidence="5 9" id="KW-0812">Transmembrane</keyword>
<evidence type="ECO:0000256" key="1">
    <source>
        <dbReference type="ARBA" id="ARBA00004429"/>
    </source>
</evidence>
<dbReference type="STRING" id="1437425.CSEC_0372"/>
<feature type="transmembrane region" description="Helical" evidence="9">
    <location>
        <begin position="119"/>
        <end position="136"/>
    </location>
</feature>
<accession>A0A090DWE3</accession>
<evidence type="ECO:0000256" key="4">
    <source>
        <dbReference type="ARBA" id="ARBA00022519"/>
    </source>
</evidence>
<proteinExistence type="predicted"/>
<comment type="subcellular location">
    <subcellularLocation>
        <location evidence="1">Cell inner membrane</location>
        <topology evidence="1">Multi-pass membrane protein</topology>
    </subcellularLocation>
</comment>
<feature type="transmembrane region" description="Helical" evidence="9">
    <location>
        <begin position="279"/>
        <end position="303"/>
    </location>
</feature>
<keyword evidence="4" id="KW-0997">Cell inner membrane</keyword>
<evidence type="ECO:0000313" key="10">
    <source>
        <dbReference type="EMBL" id="CDR33209.1"/>
    </source>
</evidence>
<dbReference type="InterPro" id="IPR013059">
    <property type="entry name" value="Trp_tyr_transpt"/>
</dbReference>
<feature type="transmembrane region" description="Helical" evidence="9">
    <location>
        <begin position="380"/>
        <end position="400"/>
    </location>
</feature>
<feature type="transmembrane region" description="Helical" evidence="9">
    <location>
        <begin position="220"/>
        <end position="243"/>
    </location>
</feature>
<feature type="transmembrane region" description="Helical" evidence="9">
    <location>
        <begin position="77"/>
        <end position="99"/>
    </location>
</feature>
<feature type="transmembrane region" description="Helical" evidence="9">
    <location>
        <begin position="7"/>
        <end position="27"/>
    </location>
</feature>
<evidence type="ECO:0000256" key="5">
    <source>
        <dbReference type="ARBA" id="ARBA00022692"/>
    </source>
</evidence>
<feature type="transmembrane region" description="Helical" evidence="9">
    <location>
        <begin position="33"/>
        <end position="56"/>
    </location>
</feature>
<keyword evidence="3" id="KW-1003">Cell membrane</keyword>
<keyword evidence="8 9" id="KW-0472">Membrane</keyword>
<protein>
    <submittedName>
        <fullName evidence="10">Tryptophan/tyrosine permease</fullName>
    </submittedName>
</protein>
<evidence type="ECO:0000256" key="7">
    <source>
        <dbReference type="ARBA" id="ARBA00022989"/>
    </source>
</evidence>
<dbReference type="Gene3D" id="1.20.1740.10">
    <property type="entry name" value="Amino acid/polyamine transporter I"/>
    <property type="match status" value="1"/>
</dbReference>
<comment type="caution">
    <text evidence="10">The sequence shown here is derived from an EMBL/GenBank/DDBJ whole genome shotgun (WGS) entry which is preliminary data.</text>
</comment>
<feature type="transmembrane region" description="Helical" evidence="9">
    <location>
        <begin position="148"/>
        <end position="170"/>
    </location>
</feature>
<dbReference type="PANTHER" id="PTHR46997">
    <property type="entry name" value="LOW AFFINITY TRYPTOPHAN PERMEASE-RELATED"/>
    <property type="match status" value="1"/>
</dbReference>
<dbReference type="RefSeq" id="WP_079977941.1">
    <property type="nucleotide sequence ID" value="NZ_CCEJ010000003.1"/>
</dbReference>
<dbReference type="OrthoDB" id="19865at2"/>
<keyword evidence="2" id="KW-0813">Transport</keyword>
<dbReference type="eggNOG" id="COG0814">
    <property type="taxonomic scope" value="Bacteria"/>
</dbReference>
<name>A0A090DWE3_9BACT</name>
<evidence type="ECO:0000313" key="11">
    <source>
        <dbReference type="Proteomes" id="UP000031552"/>
    </source>
</evidence>
<reference evidence="10" key="1">
    <citation type="submission" date="2013-12" db="EMBL/GenBank/DDBJ databases">
        <authorList>
            <person name="Linke B."/>
        </authorList>
    </citation>
    <scope>NUCLEOTIDE SEQUENCE [LARGE SCALE GENOMIC DNA]</scope>
    <source>
        <strain evidence="10">CRIB-18</strain>
    </source>
</reference>
<dbReference type="EMBL" id="CCEJ010000003">
    <property type="protein sequence ID" value="CDR33209.1"/>
    <property type="molecule type" value="Genomic_DNA"/>
</dbReference>
<dbReference type="PRINTS" id="PR00166">
    <property type="entry name" value="AROAAPRMEASE"/>
</dbReference>
<dbReference type="InterPro" id="IPR018227">
    <property type="entry name" value="Amino_acid_transport_2"/>
</dbReference>
<gene>
    <name evidence="10" type="ORF">CSEC_0372</name>
</gene>